<keyword evidence="4" id="KW-1185">Reference proteome</keyword>
<proteinExistence type="predicted"/>
<dbReference type="GO" id="GO:0000981">
    <property type="term" value="F:DNA-binding transcription factor activity, RNA polymerase II-specific"/>
    <property type="evidence" value="ECO:0007669"/>
    <property type="project" value="InterPro"/>
</dbReference>
<evidence type="ECO:0000256" key="1">
    <source>
        <dbReference type="ARBA" id="ARBA00023242"/>
    </source>
</evidence>
<protein>
    <recommendedName>
        <fullName evidence="2">Zn(2)-C6 fungal-type domain-containing protein</fullName>
    </recommendedName>
</protein>
<sequence length="482" mass="52965">MVGVPGRSKGCATCRRRKKGCDLKLPTCGQCAAKGLVCAYDRDRVFVRQYVHKAGSSSPPGSNDDASRAIVWRPYFVTPNLQTDIALPLTLARSAHGEKSPEVFFEMYAPRSKTSGTRAGLCNDDLSNTLPRLYVQDDALKVALLAIASAVMGKETGDQALIAQGRALYGRGLQEMANALKDPDRAQSEALLAVPRVMGLFEILFGADMNVQLQARSWRSHAEGELSMMMIRGPAAHQSGMAHQLFVDGRQNPIIASVRTRKATILNTPAWKNIPWATQPKIPKDTLIDIFAEMPGLLEQMIQLPNHRIAASIISACQRIDQDLEHWATTHESLTYTPTTEAPTPITFPNLATAHLSLLYWTTSILLYQSLAAALSSTTPTTTLTPLPHSPLNRARNPRFYAHCITRSVAYCFNPLHGIFGASIIAFPIGMTLFHMRLFPHEEDDVYKQLISRAWESDKLPASIKAFLTSMGQEAAQAPLMG</sequence>
<dbReference type="PANTHER" id="PTHR38111">
    <property type="entry name" value="ZN(2)-C6 FUNGAL-TYPE DOMAIN-CONTAINING PROTEIN-RELATED"/>
    <property type="match status" value="1"/>
</dbReference>
<dbReference type="Gene3D" id="4.10.240.10">
    <property type="entry name" value="Zn(2)-C6 fungal-type DNA-binding domain"/>
    <property type="match status" value="1"/>
</dbReference>
<dbReference type="SUPFAM" id="SSF57701">
    <property type="entry name" value="Zn2/Cys6 DNA-binding domain"/>
    <property type="match status" value="1"/>
</dbReference>
<dbReference type="InterPro" id="IPR053178">
    <property type="entry name" value="Osmoadaptation_assoc"/>
</dbReference>
<dbReference type="InterPro" id="IPR036864">
    <property type="entry name" value="Zn2-C6_fun-type_DNA-bd_sf"/>
</dbReference>
<dbReference type="PROSITE" id="PS50048">
    <property type="entry name" value="ZN2_CY6_FUNGAL_2"/>
    <property type="match status" value="1"/>
</dbReference>
<dbReference type="Pfam" id="PF00172">
    <property type="entry name" value="Zn_clus"/>
    <property type="match status" value="1"/>
</dbReference>
<dbReference type="Proteomes" id="UP000799779">
    <property type="component" value="Unassembled WGS sequence"/>
</dbReference>
<name>A0A6A5VXR8_9PLEO</name>
<evidence type="ECO:0000313" key="4">
    <source>
        <dbReference type="Proteomes" id="UP000799779"/>
    </source>
</evidence>
<dbReference type="PROSITE" id="PS00463">
    <property type="entry name" value="ZN2_CY6_FUNGAL_1"/>
    <property type="match status" value="1"/>
</dbReference>
<dbReference type="GO" id="GO:0008270">
    <property type="term" value="F:zinc ion binding"/>
    <property type="evidence" value="ECO:0007669"/>
    <property type="project" value="InterPro"/>
</dbReference>
<evidence type="ECO:0000313" key="3">
    <source>
        <dbReference type="EMBL" id="KAF1994532.1"/>
    </source>
</evidence>
<dbReference type="OrthoDB" id="3525185at2759"/>
<gene>
    <name evidence="3" type="ORF">P154DRAFT_624623</name>
</gene>
<evidence type="ECO:0000259" key="2">
    <source>
        <dbReference type="PROSITE" id="PS50048"/>
    </source>
</evidence>
<dbReference type="AlphaFoldDB" id="A0A6A5VXR8"/>
<reference evidence="3" key="1">
    <citation type="journal article" date="2020" name="Stud. Mycol.">
        <title>101 Dothideomycetes genomes: a test case for predicting lifestyles and emergence of pathogens.</title>
        <authorList>
            <person name="Haridas S."/>
            <person name="Albert R."/>
            <person name="Binder M."/>
            <person name="Bloem J."/>
            <person name="Labutti K."/>
            <person name="Salamov A."/>
            <person name="Andreopoulos B."/>
            <person name="Baker S."/>
            <person name="Barry K."/>
            <person name="Bills G."/>
            <person name="Bluhm B."/>
            <person name="Cannon C."/>
            <person name="Castanera R."/>
            <person name="Culley D."/>
            <person name="Daum C."/>
            <person name="Ezra D."/>
            <person name="Gonzalez J."/>
            <person name="Henrissat B."/>
            <person name="Kuo A."/>
            <person name="Liang C."/>
            <person name="Lipzen A."/>
            <person name="Lutzoni F."/>
            <person name="Magnuson J."/>
            <person name="Mondo S."/>
            <person name="Nolan M."/>
            <person name="Ohm R."/>
            <person name="Pangilinan J."/>
            <person name="Park H.-J."/>
            <person name="Ramirez L."/>
            <person name="Alfaro M."/>
            <person name="Sun H."/>
            <person name="Tritt A."/>
            <person name="Yoshinaga Y."/>
            <person name="Zwiers L.-H."/>
            <person name="Turgeon B."/>
            <person name="Goodwin S."/>
            <person name="Spatafora J."/>
            <person name="Crous P."/>
            <person name="Grigoriev I."/>
        </authorList>
    </citation>
    <scope>NUCLEOTIDE SEQUENCE</scope>
    <source>
        <strain evidence="3">CBS 123094</strain>
    </source>
</reference>
<keyword evidence="1" id="KW-0539">Nucleus</keyword>
<dbReference type="SMART" id="SM00066">
    <property type="entry name" value="GAL4"/>
    <property type="match status" value="1"/>
</dbReference>
<dbReference type="EMBL" id="ML977656">
    <property type="protein sequence ID" value="KAF1994532.1"/>
    <property type="molecule type" value="Genomic_DNA"/>
</dbReference>
<dbReference type="InterPro" id="IPR001138">
    <property type="entry name" value="Zn2Cys6_DnaBD"/>
</dbReference>
<organism evidence="3 4">
    <name type="scientific">Amniculicola lignicola CBS 123094</name>
    <dbReference type="NCBI Taxonomy" id="1392246"/>
    <lineage>
        <taxon>Eukaryota</taxon>
        <taxon>Fungi</taxon>
        <taxon>Dikarya</taxon>
        <taxon>Ascomycota</taxon>
        <taxon>Pezizomycotina</taxon>
        <taxon>Dothideomycetes</taxon>
        <taxon>Pleosporomycetidae</taxon>
        <taxon>Pleosporales</taxon>
        <taxon>Amniculicolaceae</taxon>
        <taxon>Amniculicola</taxon>
    </lineage>
</organism>
<dbReference type="CDD" id="cd00067">
    <property type="entry name" value="GAL4"/>
    <property type="match status" value="1"/>
</dbReference>
<accession>A0A6A5VXR8</accession>
<dbReference type="PANTHER" id="PTHR38111:SF11">
    <property type="entry name" value="TRANSCRIPTION FACTOR DOMAIN-CONTAINING PROTEIN-RELATED"/>
    <property type="match status" value="1"/>
</dbReference>
<feature type="domain" description="Zn(2)-C6 fungal-type" evidence="2">
    <location>
        <begin position="10"/>
        <end position="40"/>
    </location>
</feature>